<dbReference type="AlphaFoldDB" id="D2SE86"/>
<organism evidence="4 5">
    <name type="scientific">Geodermatophilus obscurus (strain ATCC 25078 / DSM 43160 / JCM 3152 / CCUG 61914 / KCC A-0152 / KCTC 9177 / NBRC 13315 / NRRL B-3577 / G-20)</name>
    <dbReference type="NCBI Taxonomy" id="526225"/>
    <lineage>
        <taxon>Bacteria</taxon>
        <taxon>Bacillati</taxon>
        <taxon>Actinomycetota</taxon>
        <taxon>Actinomycetes</taxon>
        <taxon>Geodermatophilales</taxon>
        <taxon>Geodermatophilaceae</taxon>
        <taxon>Geodermatophilus</taxon>
    </lineage>
</organism>
<dbReference type="eggNOG" id="COG1073">
    <property type="taxonomic scope" value="Bacteria"/>
</dbReference>
<dbReference type="GO" id="GO:0003824">
    <property type="term" value="F:catalytic activity"/>
    <property type="evidence" value="ECO:0007669"/>
    <property type="project" value="UniProtKB-ARBA"/>
</dbReference>
<evidence type="ECO:0000259" key="3">
    <source>
        <dbReference type="Pfam" id="PF12697"/>
    </source>
</evidence>
<gene>
    <name evidence="4" type="ordered locus">Gobs_1853</name>
</gene>
<protein>
    <recommendedName>
        <fullName evidence="3">AB hydrolase-1 domain-containing protein</fullName>
    </recommendedName>
</protein>
<dbReference type="STRING" id="526225.Gobs_1853"/>
<dbReference type="Pfam" id="PF12697">
    <property type="entry name" value="Abhydrolase_6"/>
    <property type="match status" value="1"/>
</dbReference>
<dbReference type="HOGENOM" id="CLU_034451_1_0_11"/>
<evidence type="ECO:0000313" key="4">
    <source>
        <dbReference type="EMBL" id="ADB74558.1"/>
    </source>
</evidence>
<reference evidence="4 5" key="1">
    <citation type="journal article" date="2010" name="Stand. Genomic Sci.">
        <title>Complete genome sequence of Geodermatophilus obscurus type strain (G-20).</title>
        <authorList>
            <person name="Ivanova N."/>
            <person name="Sikorski J."/>
            <person name="Jando M."/>
            <person name="Munk C."/>
            <person name="Lapidus A."/>
            <person name="Glavina Del Rio T."/>
            <person name="Copeland A."/>
            <person name="Tice H."/>
            <person name="Cheng J.-F."/>
            <person name="Lucas S."/>
            <person name="Chen F."/>
            <person name="Nolan M."/>
            <person name="Bruce D."/>
            <person name="Goodwin L."/>
            <person name="Pitluck S."/>
            <person name="Mavromatis K."/>
            <person name="Mikhailova N."/>
            <person name="Pati A."/>
            <person name="Chen A."/>
            <person name="Palaniappan K."/>
            <person name="Land M."/>
            <person name="Hauser L."/>
            <person name="Chang Y.-J."/>
            <person name="Jeffries C.D."/>
            <person name="Meincke L."/>
            <person name="Brettin T."/>
            <person name="Detter J.C."/>
            <person name="Detter J.C."/>
            <person name="Rohde M."/>
            <person name="Goeker M."/>
            <person name="Bristow J."/>
            <person name="Eisen J.A."/>
            <person name="Markowitz V."/>
            <person name="Hugenholtz P."/>
            <person name="Kyrpides N.C."/>
            <person name="Klenk H.-P."/>
        </authorList>
    </citation>
    <scope>NUCLEOTIDE SEQUENCE [LARGE SCALE GENOMIC DNA]</scope>
    <source>
        <strain evidence="5">ATCC 25078 / DSM 43160 / JCM 3152 / KCC A-0152 / KCTC 9177 / NBRC 13315 / NRRL B-3577 / G-20</strain>
    </source>
</reference>
<dbReference type="SUPFAM" id="SSF53474">
    <property type="entry name" value="alpha/beta-Hydrolases"/>
    <property type="match status" value="1"/>
</dbReference>
<evidence type="ECO:0000256" key="2">
    <source>
        <dbReference type="SAM" id="MobiDB-lite"/>
    </source>
</evidence>
<dbReference type="KEGG" id="gob:Gobs_1853"/>
<dbReference type="OrthoDB" id="9765647at2"/>
<name>D2SE86_GEOOG</name>
<feature type="domain" description="AB hydrolase-1" evidence="3">
    <location>
        <begin position="162"/>
        <end position="374"/>
    </location>
</feature>
<dbReference type="InterPro" id="IPR029058">
    <property type="entry name" value="AB_hydrolase_fold"/>
</dbReference>
<accession>D2SE86</accession>
<reference evidence="5" key="2">
    <citation type="submission" date="2010-01" db="EMBL/GenBank/DDBJ databases">
        <title>The complete genome of Geodermatophilus obscurus DSM 43160.</title>
        <authorList>
            <consortium name="US DOE Joint Genome Institute (JGI-PGF)"/>
            <person name="Lucas S."/>
            <person name="Copeland A."/>
            <person name="Lapidus A."/>
            <person name="Glavina del Rio T."/>
            <person name="Dalin E."/>
            <person name="Tice H."/>
            <person name="Bruce D."/>
            <person name="Goodwin L."/>
            <person name="Pitluck S."/>
            <person name="Kyrpides N."/>
            <person name="Mavromatis K."/>
            <person name="Ivanova N."/>
            <person name="Munk A.C."/>
            <person name="Brettin T."/>
            <person name="Detter J.C."/>
            <person name="Han C."/>
            <person name="Larimer F."/>
            <person name="Land M."/>
            <person name="Hauser L."/>
            <person name="Markowitz V."/>
            <person name="Cheng J.-F."/>
            <person name="Hugenholtz P."/>
            <person name="Woyke T."/>
            <person name="Wu D."/>
            <person name="Jando M."/>
            <person name="Schneider S."/>
            <person name="Klenk H.-P."/>
            <person name="Eisen J.A."/>
        </authorList>
    </citation>
    <scope>NUCLEOTIDE SEQUENCE [LARGE SCALE GENOMIC DNA]</scope>
    <source>
        <strain evidence="5">ATCC 25078 / DSM 43160 / JCM 3152 / KCC A-0152 / KCTC 9177 / NBRC 13315 / NRRL B-3577 / G-20</strain>
    </source>
</reference>
<comment type="similarity">
    <text evidence="1">Belongs to the AB hydrolase superfamily. FUS2 hydrolase family.</text>
</comment>
<dbReference type="PANTHER" id="PTHR22946:SF12">
    <property type="entry name" value="CONIDIAL PIGMENT BIOSYNTHESIS PROTEIN AYG1 (AFU_ORTHOLOGUE AFUA_2G17550)"/>
    <property type="match status" value="1"/>
</dbReference>
<dbReference type="InterPro" id="IPR050261">
    <property type="entry name" value="FrsA_esterase"/>
</dbReference>
<feature type="region of interest" description="Disordered" evidence="2">
    <location>
        <begin position="398"/>
        <end position="417"/>
    </location>
</feature>
<dbReference type="Gene3D" id="3.40.50.1820">
    <property type="entry name" value="alpha/beta hydrolase"/>
    <property type="match status" value="1"/>
</dbReference>
<dbReference type="PANTHER" id="PTHR22946">
    <property type="entry name" value="DIENELACTONE HYDROLASE DOMAIN-CONTAINING PROTEIN-RELATED"/>
    <property type="match status" value="1"/>
</dbReference>
<evidence type="ECO:0000256" key="1">
    <source>
        <dbReference type="ARBA" id="ARBA00038115"/>
    </source>
</evidence>
<keyword evidence="5" id="KW-1185">Reference proteome</keyword>
<dbReference type="Proteomes" id="UP000001382">
    <property type="component" value="Chromosome"/>
</dbReference>
<dbReference type="InterPro" id="IPR000073">
    <property type="entry name" value="AB_hydrolase_1"/>
</dbReference>
<dbReference type="RefSeq" id="WP_012947998.1">
    <property type="nucleotide sequence ID" value="NC_013757.1"/>
</dbReference>
<evidence type="ECO:0000313" key="5">
    <source>
        <dbReference type="Proteomes" id="UP000001382"/>
    </source>
</evidence>
<sequence length="417" mass="45329">MGLFFTDPLFEEFAVSIGLGLGGQLGEVAAICAQIEDGDDNAWYTGWSTAADRLAEEADHAAARGHRVGARETYLRANLYYAVSYHPLFGAPVDPRLLTAFRKQSEVFGKAAAAADPPGEALEIPFENTTLPAYFFRADNSAESGPLLIATNGYDATLFEMYLGQGLPARQRGYHCLLFDGPGQGRLLYEDGIVMRPDWENVVGPVVDVALQRPEVDPQRIALIGWSLGGYLALRAAAGEHRLAACIADPGLFDIAEAMRARLRAMGVPEAVLERLPDLDEATVAGMTADMQRNRMQRWAMEQRGFWVHGVHTLPDYLRVATEFTLAGHLTRIQCPTLVCAVQDDPLSSTATAVYDGLTASKTLLQFTSANGAGDHCEMRNRALFNLRPLTGWRRACPPARGSPSLQDGDLPLGIAH</sequence>
<dbReference type="Gene3D" id="1.20.1440.110">
    <property type="entry name" value="acylaminoacyl peptidase"/>
    <property type="match status" value="1"/>
</dbReference>
<dbReference type="EMBL" id="CP001867">
    <property type="protein sequence ID" value="ADB74558.1"/>
    <property type="molecule type" value="Genomic_DNA"/>
</dbReference>
<proteinExistence type="inferred from homology"/>